<organism evidence="1 2">
    <name type="scientific">Dyella humi</name>
    <dbReference type="NCBI Taxonomy" id="1770547"/>
    <lineage>
        <taxon>Bacteria</taxon>
        <taxon>Pseudomonadati</taxon>
        <taxon>Pseudomonadota</taxon>
        <taxon>Gammaproteobacteria</taxon>
        <taxon>Lysobacterales</taxon>
        <taxon>Rhodanobacteraceae</taxon>
        <taxon>Dyella</taxon>
    </lineage>
</organism>
<dbReference type="RefSeq" id="WP_380017529.1">
    <property type="nucleotide sequence ID" value="NZ_JADIKI010000021.1"/>
</dbReference>
<evidence type="ECO:0000313" key="2">
    <source>
        <dbReference type="Proteomes" id="UP001620409"/>
    </source>
</evidence>
<dbReference type="Proteomes" id="UP001620409">
    <property type="component" value="Unassembled WGS sequence"/>
</dbReference>
<evidence type="ECO:0000313" key="1">
    <source>
        <dbReference type="EMBL" id="MFK2853897.1"/>
    </source>
</evidence>
<gene>
    <name evidence="1" type="ORF">ISP18_04775</name>
</gene>
<dbReference type="EMBL" id="JADIKI010000021">
    <property type="protein sequence ID" value="MFK2853897.1"/>
    <property type="molecule type" value="Genomic_DNA"/>
</dbReference>
<keyword evidence="2" id="KW-1185">Reference proteome</keyword>
<protein>
    <submittedName>
        <fullName evidence="1">Uncharacterized protein</fullName>
    </submittedName>
</protein>
<sequence length="105" mass="11475">MRSIEKVVIKRDMDAISGGDPSITHDNSIYKIFAPTTSSVLVPTMNAIDCALNHIARLSSCSIAKANRVIGQRRFSYLEITNNSHYQAPGERAGTVPITLANFPK</sequence>
<comment type="caution">
    <text evidence="1">The sequence shown here is derived from an EMBL/GenBank/DDBJ whole genome shotgun (WGS) entry which is preliminary data.</text>
</comment>
<proteinExistence type="predicted"/>
<reference evidence="1 2" key="1">
    <citation type="submission" date="2020-10" db="EMBL/GenBank/DDBJ databases">
        <title>Phylogeny of dyella-like bacteria.</title>
        <authorList>
            <person name="Fu J."/>
        </authorList>
    </citation>
    <scope>NUCLEOTIDE SEQUENCE [LARGE SCALE GENOMIC DNA]</scope>
    <source>
        <strain evidence="1 2">DHG40</strain>
    </source>
</reference>
<name>A0ABW8IFC8_9GAMM</name>
<accession>A0ABW8IFC8</accession>